<dbReference type="Gene3D" id="3.90.105.10">
    <property type="entry name" value="Molybdopterin biosynthesis moea protein, domain 2"/>
    <property type="match status" value="1"/>
</dbReference>
<dbReference type="SUPFAM" id="SSF63882">
    <property type="entry name" value="MoeA N-terminal region -like"/>
    <property type="match status" value="1"/>
</dbReference>
<evidence type="ECO:0000256" key="6">
    <source>
        <dbReference type="ARBA" id="ARBA00022505"/>
    </source>
</evidence>
<feature type="domain" description="MoaB/Mog" evidence="11">
    <location>
        <begin position="216"/>
        <end position="358"/>
    </location>
</feature>
<keyword evidence="9" id="KW-0479">Metal-binding</keyword>
<feature type="compositionally biased region" description="Basic and acidic residues" evidence="10">
    <location>
        <begin position="141"/>
        <end position="153"/>
    </location>
</feature>
<dbReference type="InterPro" id="IPR005110">
    <property type="entry name" value="MoeA_linker/N"/>
</dbReference>
<comment type="similarity">
    <text evidence="3 9">Belongs to the MoeA family.</text>
</comment>
<comment type="caution">
    <text evidence="12">The sequence shown here is derived from an EMBL/GenBank/DDBJ whole genome shotgun (WGS) entry which is preliminary data.</text>
</comment>
<dbReference type="Gene3D" id="3.40.980.10">
    <property type="entry name" value="MoaB/Mog-like domain"/>
    <property type="match status" value="1"/>
</dbReference>
<evidence type="ECO:0000256" key="5">
    <source>
        <dbReference type="ARBA" id="ARBA00021108"/>
    </source>
</evidence>
<dbReference type="PANTHER" id="PTHR10192:SF5">
    <property type="entry name" value="GEPHYRIN"/>
    <property type="match status" value="1"/>
</dbReference>
<dbReference type="Proteomes" id="UP001597497">
    <property type="component" value="Unassembled WGS sequence"/>
</dbReference>
<evidence type="ECO:0000256" key="4">
    <source>
        <dbReference type="ARBA" id="ARBA00013269"/>
    </source>
</evidence>
<evidence type="ECO:0000256" key="9">
    <source>
        <dbReference type="RuleBase" id="RU365090"/>
    </source>
</evidence>
<comment type="pathway">
    <text evidence="2 9">Cofactor biosynthesis; molybdopterin biosynthesis.</text>
</comment>
<dbReference type="Gene3D" id="2.170.190.11">
    <property type="entry name" value="Molybdopterin biosynthesis moea protein, domain 3"/>
    <property type="match status" value="1"/>
</dbReference>
<dbReference type="Pfam" id="PF00994">
    <property type="entry name" value="MoCF_biosynth"/>
    <property type="match status" value="1"/>
</dbReference>
<comment type="catalytic activity">
    <reaction evidence="8">
        <text>adenylyl-molybdopterin + molybdate = Mo-molybdopterin + AMP + H(+)</text>
        <dbReference type="Rhea" id="RHEA:35047"/>
        <dbReference type="ChEBI" id="CHEBI:15378"/>
        <dbReference type="ChEBI" id="CHEBI:36264"/>
        <dbReference type="ChEBI" id="CHEBI:62727"/>
        <dbReference type="ChEBI" id="CHEBI:71302"/>
        <dbReference type="ChEBI" id="CHEBI:456215"/>
        <dbReference type="EC" id="2.10.1.1"/>
    </reaction>
</comment>
<name>A0ABW5R6F0_9BACL</name>
<dbReference type="InterPro" id="IPR001453">
    <property type="entry name" value="MoaB/Mog_dom"/>
</dbReference>
<accession>A0ABW5R6F0</accession>
<dbReference type="EMBL" id="JBHUMM010000002">
    <property type="protein sequence ID" value="MFD2670326.1"/>
    <property type="molecule type" value="Genomic_DNA"/>
</dbReference>
<dbReference type="InterPro" id="IPR036688">
    <property type="entry name" value="MoeA_C_domain_IV_sf"/>
</dbReference>
<evidence type="ECO:0000256" key="2">
    <source>
        <dbReference type="ARBA" id="ARBA00005046"/>
    </source>
</evidence>
<dbReference type="CDD" id="cd00887">
    <property type="entry name" value="MoeA"/>
    <property type="match status" value="1"/>
</dbReference>
<organism evidence="12 13">
    <name type="scientific">Marinicrinis sediminis</name>
    <dbReference type="NCBI Taxonomy" id="1652465"/>
    <lineage>
        <taxon>Bacteria</taxon>
        <taxon>Bacillati</taxon>
        <taxon>Bacillota</taxon>
        <taxon>Bacilli</taxon>
        <taxon>Bacillales</taxon>
        <taxon>Paenibacillaceae</taxon>
    </lineage>
</organism>
<dbReference type="InterPro" id="IPR036135">
    <property type="entry name" value="MoeA_linker/N_sf"/>
</dbReference>
<gene>
    <name evidence="12" type="primary">glp</name>
    <name evidence="12" type="ORF">ACFSUC_01740</name>
</gene>
<evidence type="ECO:0000313" key="12">
    <source>
        <dbReference type="EMBL" id="MFD2670326.1"/>
    </source>
</evidence>
<dbReference type="NCBIfam" id="NF045515">
    <property type="entry name" value="Glp_gephyrin"/>
    <property type="match status" value="1"/>
</dbReference>
<evidence type="ECO:0000256" key="8">
    <source>
        <dbReference type="ARBA" id="ARBA00047317"/>
    </source>
</evidence>
<dbReference type="Pfam" id="PF03454">
    <property type="entry name" value="MoeA_C"/>
    <property type="match status" value="1"/>
</dbReference>
<dbReference type="Pfam" id="PF03453">
    <property type="entry name" value="MoeA_N"/>
    <property type="match status" value="1"/>
</dbReference>
<keyword evidence="13" id="KW-1185">Reference proteome</keyword>
<sequence length="442" mass="48221">MTDLNLSVREVRIPIAVEEAGRRIVSRWSRPDTVQVSLSDAYGYVLAEPLVAEHDDPPFDRAVMDGYAIRSQDTELAAHHQPVTCQIVGTLPAGACWPASLQKGEAVRIMTGAMLPEGSDAVIPFEEAEICTQEDSGDQVARQDDRQEDKPHELTARTLVIRSPYKAGKHVAGRGSFTSVGSCIAEPGTVITSGTVAALAAFGYQQVCVYRPPVVGIMAMGSELLEVNQPLQAGRIRDSNSWMLDSLVQEQAIFPHRYSSLPDQWDRCVTEVEQAWSEVDILLMSGGASVGDYDFLPSLLKYLDTDILFNKVAMRPGSVTTVACGKGDSEGKWIFGLSGNPASCYVGFQLFVRPLLRHQLGLSDLHLPQTVARLRCSLSSGNAYTRYMRAIVHQEQEGWTVEPLPVDHPGMVAALAQANALMIVPPSEEPPEAGDEMTVLWM</sequence>
<dbReference type="RefSeq" id="WP_379927685.1">
    <property type="nucleotide sequence ID" value="NZ_JBHUMM010000002.1"/>
</dbReference>
<keyword evidence="7 9" id="KW-0501">Molybdenum cofactor biosynthesis</keyword>
<evidence type="ECO:0000256" key="10">
    <source>
        <dbReference type="SAM" id="MobiDB-lite"/>
    </source>
</evidence>
<dbReference type="EC" id="2.10.1.1" evidence="4 9"/>
<dbReference type="Gene3D" id="2.40.340.10">
    <property type="entry name" value="MoeA, C-terminal, domain IV"/>
    <property type="match status" value="1"/>
</dbReference>
<reference evidence="13" key="1">
    <citation type="journal article" date="2019" name="Int. J. Syst. Evol. Microbiol.">
        <title>The Global Catalogue of Microorganisms (GCM) 10K type strain sequencing project: providing services to taxonomists for standard genome sequencing and annotation.</title>
        <authorList>
            <consortium name="The Broad Institute Genomics Platform"/>
            <consortium name="The Broad Institute Genome Sequencing Center for Infectious Disease"/>
            <person name="Wu L."/>
            <person name="Ma J."/>
        </authorList>
    </citation>
    <scope>NUCLEOTIDE SEQUENCE [LARGE SCALE GENOMIC DNA]</scope>
    <source>
        <strain evidence="13">KCTC 33676</strain>
    </source>
</reference>
<feature type="region of interest" description="Disordered" evidence="10">
    <location>
        <begin position="133"/>
        <end position="153"/>
    </location>
</feature>
<dbReference type="InterPro" id="IPR005111">
    <property type="entry name" value="MoeA_C_domain_IV"/>
</dbReference>
<dbReference type="SMART" id="SM00852">
    <property type="entry name" value="MoCF_biosynth"/>
    <property type="match status" value="1"/>
</dbReference>
<proteinExistence type="inferred from homology"/>
<evidence type="ECO:0000256" key="3">
    <source>
        <dbReference type="ARBA" id="ARBA00010763"/>
    </source>
</evidence>
<keyword evidence="9" id="KW-0808">Transferase</keyword>
<dbReference type="SUPFAM" id="SSF63867">
    <property type="entry name" value="MoeA C-terminal domain-like"/>
    <property type="match status" value="1"/>
</dbReference>
<dbReference type="SUPFAM" id="SSF53218">
    <property type="entry name" value="Molybdenum cofactor biosynthesis proteins"/>
    <property type="match status" value="1"/>
</dbReference>
<evidence type="ECO:0000259" key="11">
    <source>
        <dbReference type="SMART" id="SM00852"/>
    </source>
</evidence>
<comment type="cofactor">
    <cofactor evidence="9">
        <name>Mg(2+)</name>
        <dbReference type="ChEBI" id="CHEBI:18420"/>
    </cofactor>
</comment>
<keyword evidence="9" id="KW-0460">Magnesium</keyword>
<evidence type="ECO:0000313" key="13">
    <source>
        <dbReference type="Proteomes" id="UP001597497"/>
    </source>
</evidence>
<dbReference type="PANTHER" id="PTHR10192">
    <property type="entry name" value="MOLYBDOPTERIN BIOSYNTHESIS PROTEIN"/>
    <property type="match status" value="1"/>
</dbReference>
<comment type="function">
    <text evidence="1 9">Catalyzes the insertion of molybdate into adenylated molybdopterin with the concomitant release of AMP.</text>
</comment>
<protein>
    <recommendedName>
        <fullName evidence="5 9">Molybdopterin molybdenumtransferase</fullName>
        <ecNumber evidence="4 9">2.10.1.1</ecNumber>
    </recommendedName>
</protein>
<evidence type="ECO:0000256" key="1">
    <source>
        <dbReference type="ARBA" id="ARBA00002901"/>
    </source>
</evidence>
<dbReference type="InterPro" id="IPR036425">
    <property type="entry name" value="MoaB/Mog-like_dom_sf"/>
</dbReference>
<evidence type="ECO:0000256" key="7">
    <source>
        <dbReference type="ARBA" id="ARBA00023150"/>
    </source>
</evidence>
<keyword evidence="6 9" id="KW-0500">Molybdenum</keyword>
<dbReference type="InterPro" id="IPR038987">
    <property type="entry name" value="MoeA-like"/>
</dbReference>